<sequence>MEFGARKEKEGRRLWYGQAFNLDEASEWLKNLSLIGCPGEKSKATSINPHTSTLNTLIARGKTKRAARTSTSYEGKASQHVSFSVLGNGHPTRIIAMERNLEGQHTAATRERFMMCVNSSVARRDALPESMLVADPDLPAFTWLPLTTLQAAIFKREGVVNNPEYFANSVAESQDADQEGYPIAFPDGVPSRIRYKVQTDDRGQNLGMQTEFRISGRWHMKDPTDRIQLGAKRVTEHFRSRPHSVLAMEEVARKLLLGCSDWFGSSLRLRSFFFPARPPPDEPMRSAERGKMCERPQLEALHAGAAAHHGQMSAAIAVLALASGSGSFDAAGNLMVASRLVELNLQIRRAFRGPLPPSGERPADSDSDPECIAKPVHGFGSFAAPAATQPCPALHTDEASVPVAEAAVEEPPEDERAEDVSEAALTFDQLLPEEQFFQRGLGEGDAMIFDDSKFKDQALLRKVLLSGQSELKLSRVVDLYHHG</sequence>
<keyword evidence="2" id="KW-1185">Reference proteome</keyword>
<evidence type="ECO:0000313" key="2">
    <source>
        <dbReference type="Proteomes" id="UP001642484"/>
    </source>
</evidence>
<evidence type="ECO:0000313" key="1">
    <source>
        <dbReference type="EMBL" id="CAK8993508.1"/>
    </source>
</evidence>
<proteinExistence type="predicted"/>
<organism evidence="1 2">
    <name type="scientific">Durusdinium trenchii</name>
    <dbReference type="NCBI Taxonomy" id="1381693"/>
    <lineage>
        <taxon>Eukaryota</taxon>
        <taxon>Sar</taxon>
        <taxon>Alveolata</taxon>
        <taxon>Dinophyceae</taxon>
        <taxon>Suessiales</taxon>
        <taxon>Symbiodiniaceae</taxon>
        <taxon>Durusdinium</taxon>
    </lineage>
</organism>
<dbReference type="EMBL" id="CAXAMN010001259">
    <property type="protein sequence ID" value="CAK8993508.1"/>
    <property type="molecule type" value="Genomic_DNA"/>
</dbReference>
<comment type="caution">
    <text evidence="1">The sequence shown here is derived from an EMBL/GenBank/DDBJ whole genome shotgun (WGS) entry which is preliminary data.</text>
</comment>
<dbReference type="Proteomes" id="UP001642484">
    <property type="component" value="Unassembled WGS sequence"/>
</dbReference>
<gene>
    <name evidence="1" type="ORF">CCMP2556_LOCUS3272</name>
</gene>
<protein>
    <submittedName>
        <fullName evidence="1">Uncharacterized protein</fullName>
    </submittedName>
</protein>
<accession>A0ABP0HTH7</accession>
<name>A0ABP0HTH7_9DINO</name>
<reference evidence="1 2" key="1">
    <citation type="submission" date="2024-02" db="EMBL/GenBank/DDBJ databases">
        <authorList>
            <person name="Chen Y."/>
            <person name="Shah S."/>
            <person name="Dougan E. K."/>
            <person name="Thang M."/>
            <person name="Chan C."/>
        </authorList>
    </citation>
    <scope>NUCLEOTIDE SEQUENCE [LARGE SCALE GENOMIC DNA]</scope>
</reference>